<dbReference type="AlphaFoldDB" id="A0A6A6AQJ1"/>
<proteinExistence type="predicted"/>
<dbReference type="EMBL" id="ML977499">
    <property type="protein sequence ID" value="KAF2133285.1"/>
    <property type="molecule type" value="Genomic_DNA"/>
</dbReference>
<reference evidence="1" key="1">
    <citation type="journal article" date="2020" name="Stud. Mycol.">
        <title>101 Dothideomycetes genomes: a test case for predicting lifestyles and emergence of pathogens.</title>
        <authorList>
            <person name="Haridas S."/>
            <person name="Albert R."/>
            <person name="Binder M."/>
            <person name="Bloem J."/>
            <person name="Labutti K."/>
            <person name="Salamov A."/>
            <person name="Andreopoulos B."/>
            <person name="Baker S."/>
            <person name="Barry K."/>
            <person name="Bills G."/>
            <person name="Bluhm B."/>
            <person name="Cannon C."/>
            <person name="Castanera R."/>
            <person name="Culley D."/>
            <person name="Daum C."/>
            <person name="Ezra D."/>
            <person name="Gonzalez J."/>
            <person name="Henrissat B."/>
            <person name="Kuo A."/>
            <person name="Liang C."/>
            <person name="Lipzen A."/>
            <person name="Lutzoni F."/>
            <person name="Magnuson J."/>
            <person name="Mondo S."/>
            <person name="Nolan M."/>
            <person name="Ohm R."/>
            <person name="Pangilinan J."/>
            <person name="Park H.-J."/>
            <person name="Ramirez L."/>
            <person name="Alfaro M."/>
            <person name="Sun H."/>
            <person name="Tritt A."/>
            <person name="Yoshinaga Y."/>
            <person name="Zwiers L.-H."/>
            <person name="Turgeon B."/>
            <person name="Goodwin S."/>
            <person name="Spatafora J."/>
            <person name="Crous P."/>
            <person name="Grigoriev I."/>
        </authorList>
    </citation>
    <scope>NUCLEOTIDE SEQUENCE</scope>
    <source>
        <strain evidence="1">CBS 119687</strain>
    </source>
</reference>
<dbReference type="Proteomes" id="UP000799771">
    <property type="component" value="Unassembled WGS sequence"/>
</dbReference>
<organism evidence="1 2">
    <name type="scientific">Dothidotthia symphoricarpi CBS 119687</name>
    <dbReference type="NCBI Taxonomy" id="1392245"/>
    <lineage>
        <taxon>Eukaryota</taxon>
        <taxon>Fungi</taxon>
        <taxon>Dikarya</taxon>
        <taxon>Ascomycota</taxon>
        <taxon>Pezizomycotina</taxon>
        <taxon>Dothideomycetes</taxon>
        <taxon>Pleosporomycetidae</taxon>
        <taxon>Pleosporales</taxon>
        <taxon>Dothidotthiaceae</taxon>
        <taxon>Dothidotthia</taxon>
    </lineage>
</organism>
<accession>A0A6A6AQJ1</accession>
<sequence length="333" mass="37120">MLLNFDLDTDHIPIACNTELLDFDLSAEIGSLGSLNAFLQKPAHSEDQIAPRSLVGQPFCATDLAPSINSRMGYAIEQLKLVPKMMVDTNATPWSHPMLYNAQMPRYFQDVRAACALYIAMNNTNTEFVKNYIILRVEELTASSISTAPADLLTRAHALMLYQLMLMFGGDMSHNGLAETLLPHMEQAGESLLGCASQQVDPTDPVPLYPSVAARSAWTSFIFRESVRRTILAIFHLISLCRLRRGQVTLCPYSISQNNKVTISAHLWFAKDAVDFAVAWNEKNHFLVKELDFTDVLRDAGFDDLDIFAKIILVGLQGIDDVKGWLYMRGGTL</sequence>
<protein>
    <recommendedName>
        <fullName evidence="3">Transcription factor domain-containing protein</fullName>
    </recommendedName>
</protein>
<gene>
    <name evidence="1" type="ORF">P153DRAFT_282877</name>
</gene>
<dbReference type="RefSeq" id="XP_033527672.1">
    <property type="nucleotide sequence ID" value="XM_033663232.1"/>
</dbReference>
<dbReference type="GeneID" id="54403664"/>
<evidence type="ECO:0008006" key="3">
    <source>
        <dbReference type="Google" id="ProtNLM"/>
    </source>
</evidence>
<evidence type="ECO:0000313" key="1">
    <source>
        <dbReference type="EMBL" id="KAF2133285.1"/>
    </source>
</evidence>
<name>A0A6A6AQJ1_9PLEO</name>
<evidence type="ECO:0000313" key="2">
    <source>
        <dbReference type="Proteomes" id="UP000799771"/>
    </source>
</evidence>
<dbReference type="OrthoDB" id="5355161at2759"/>
<keyword evidence="2" id="KW-1185">Reference proteome</keyword>